<evidence type="ECO:0000259" key="14">
    <source>
        <dbReference type="Pfam" id="PF25508"/>
    </source>
</evidence>
<dbReference type="InterPro" id="IPR050927">
    <property type="entry name" value="TRPM"/>
</dbReference>
<evidence type="ECO:0000256" key="2">
    <source>
        <dbReference type="ARBA" id="ARBA00022448"/>
    </source>
</evidence>
<reference evidence="16" key="1">
    <citation type="submission" date="2025-08" db="UniProtKB">
        <authorList>
            <consortium name="RefSeq"/>
        </authorList>
    </citation>
    <scope>IDENTIFICATION</scope>
    <source>
        <tissue evidence="16">Muscle</tissue>
    </source>
</reference>
<gene>
    <name evidence="16" type="primary">LOC106467158</name>
</gene>
<feature type="domain" description="TRPM-like" evidence="14">
    <location>
        <begin position="588"/>
        <end position="706"/>
    </location>
</feature>
<evidence type="ECO:0000256" key="9">
    <source>
        <dbReference type="ARBA" id="ARBA00023065"/>
    </source>
</evidence>
<dbReference type="InterPro" id="IPR041491">
    <property type="entry name" value="TRPM_SLOG"/>
</dbReference>
<protein>
    <submittedName>
        <fullName evidence="16">Protein ced-11-like isoform X1</fullName>
    </submittedName>
</protein>
<evidence type="ECO:0000256" key="7">
    <source>
        <dbReference type="ARBA" id="ARBA00022837"/>
    </source>
</evidence>
<keyword evidence="10 12" id="KW-0472">Membrane</keyword>
<feature type="transmembrane region" description="Helical" evidence="12">
    <location>
        <begin position="903"/>
        <end position="926"/>
    </location>
</feature>
<proteinExistence type="predicted"/>
<feature type="transmembrane region" description="Helical" evidence="12">
    <location>
        <begin position="938"/>
        <end position="960"/>
    </location>
</feature>
<dbReference type="Pfam" id="PF18139">
    <property type="entry name" value="LSDAT_euk"/>
    <property type="match status" value="1"/>
</dbReference>
<keyword evidence="9" id="KW-0406">Ion transport</keyword>
<feature type="transmembrane region" description="Helical" evidence="12">
    <location>
        <begin position="873"/>
        <end position="891"/>
    </location>
</feature>
<keyword evidence="7" id="KW-0106">Calcium</keyword>
<dbReference type="RefSeq" id="XP_022250999.1">
    <property type="nucleotide sequence ID" value="XM_022395291.1"/>
</dbReference>
<evidence type="ECO:0000256" key="4">
    <source>
        <dbReference type="ARBA" id="ARBA00022568"/>
    </source>
</evidence>
<evidence type="ECO:0000256" key="12">
    <source>
        <dbReference type="SAM" id="Phobius"/>
    </source>
</evidence>
<keyword evidence="8 12" id="KW-1133">Transmembrane helix</keyword>
<evidence type="ECO:0000313" key="15">
    <source>
        <dbReference type="Proteomes" id="UP000694941"/>
    </source>
</evidence>
<name>A0ABM1T543_LIMPO</name>
<evidence type="ECO:0000256" key="5">
    <source>
        <dbReference type="ARBA" id="ARBA00022673"/>
    </source>
</evidence>
<feature type="transmembrane region" description="Helical" evidence="12">
    <location>
        <begin position="1066"/>
        <end position="1091"/>
    </location>
</feature>
<feature type="transmembrane region" description="Helical" evidence="12">
    <location>
        <begin position="736"/>
        <end position="753"/>
    </location>
</feature>
<dbReference type="InterPro" id="IPR057366">
    <property type="entry name" value="TRPM-like"/>
</dbReference>
<dbReference type="Pfam" id="PF25969">
    <property type="entry name" value="NUDT9_N"/>
    <property type="match status" value="1"/>
</dbReference>
<keyword evidence="6 12" id="KW-0812">Transmembrane</keyword>
<keyword evidence="2" id="KW-0813">Transport</keyword>
<dbReference type="PANTHER" id="PTHR13800:SF1">
    <property type="entry name" value="TRANSIENT RECEPTOR POTENTIAL CATION CHANNEL TRPM"/>
    <property type="match status" value="1"/>
</dbReference>
<evidence type="ECO:0000256" key="6">
    <source>
        <dbReference type="ARBA" id="ARBA00022692"/>
    </source>
</evidence>
<dbReference type="Proteomes" id="UP000694941">
    <property type="component" value="Unplaced"/>
</dbReference>
<dbReference type="Pfam" id="PF25508">
    <property type="entry name" value="TRPM2"/>
    <property type="match status" value="1"/>
</dbReference>
<feature type="transmembrane region" description="Helical" evidence="12">
    <location>
        <begin position="847"/>
        <end position="867"/>
    </location>
</feature>
<sequence>MRRFFGGCRILPSTKVGHDKMQNEVDETLGKAIDKPVQELSSTSKQADEEDLVLRRQRNNVSRLSRNEVPVPRYIAGKGSVSFWKNFEYEQQGRPFIRVSHDVNMEEVAEVVHQDWNLSNPRIVLVIVSNVAPLTNWKNSRQLENFQKGLIKAANTTNMWIVTNGINIGISKVIGDAVSEEILHRQTLQCHKHPSQSVTPSNPLTLIGIAREDFLLYSEMFDGRTNLVMIENEGNIPEDEKYELNTYHSHFVVVNDGTIAKTGINYFLLRFEQYLAAALETQQTDEQKQVSTTYNKGTFGSSEVPVVAILIQGGYDSVRFILDHLKKQFPVVVIRGSGGLADLLAYAYSEFKHRAQFRWDAEFIENFLKPEISNKIVYHFPKLRENSLSRNIFRDRILECVRYARQQQQIYLTVLNIHSHLCNLKNLDQYILQALFKSQKPEKNNWHEQMQKDLFLTLDWNNPHVALTEVFSKDPSDKLKITKDIFEQALLRPEREEFINLFLSQGFQVHKFLTPRRLKSLFIRVQHQEFFHSVCWESILGHGITFKISKYFIETELNWLISMLTGFSNYIDPQNLSLNAMGMYVTDHAGAERKALTVLTMWAVCTNKPKLAEILWRHSDQPIHLGLVVSMMFERLGNYVSESGLRTEIRRLQKNFADKATGVLDASYKEATCRAYDVLNEESPEWGYKTAVELAADAGIRIFLSHPCCQKWLTNLFFGNIRIRELTWGVVTFPKWLKVILCAFLVFPMYMWVRFKLDPRDSWNAFNNISDLDSDDENDDREGDEVVLLKQQDQCLPLTALDKSNCTEDIKVTRRDSKKDTTGVSGHSSPPLWKMMYLMWSAPITKFWTFQIFYMFYLGLFSLAVLWPSCGNFYVDSAVCIWTTLIVFETIRRTFMLYRKFSSIPLFFKCIEILLMIIFVCLYSVGRIFYVGMFLDTYATKVLLCVALLYFYYRLIAIYLPISPTLGPLLYRVKLMVVVDFLNFMRMTLLVIISGGIVIHAVIYPDYPMNPELFRRTFHRAWFSLFLTPIADLEGEERCYLGRYKNMSDSCHVGMYSDFTCPNTGAWPYIFSIQYFVLLKLILLTLLYAIFSATASKIECETEDIWRFQRYQLVVDFANRLRLPAPLSVISYVIIICEWAWNLISCKPCRRWDEDGEGVLAVDKMAVRRLTEKDYNYWRQLAQEYSNFQEEKAKEDDLQKKQLEMLTTIAEDVEYEKNVLRQVKGRVGELERMLNYSQVYLESIKHMNQRDEAPPSCPKKERSQGSVHFLARQTPYPGTRVQRFPVPDKYVAWEVMWIDYDPVAYSRPRSDYPMALQPHVDEDLLLLREKQGLVLPTFQWNSLCTNPAGITIDRQSWIIEGDGMPLVYKLDREGVPRNPLGRTGLRGKGALPRWGPNHYIIVVMTRYVKYFSIISLYIYLFIFNY</sequence>
<evidence type="ECO:0000256" key="10">
    <source>
        <dbReference type="ARBA" id="ARBA00023136"/>
    </source>
</evidence>
<evidence type="ECO:0000256" key="11">
    <source>
        <dbReference type="ARBA" id="ARBA00023303"/>
    </source>
</evidence>
<keyword evidence="11" id="KW-0407">Ion channel</keyword>
<keyword evidence="4" id="KW-0109">Calcium transport</keyword>
<evidence type="ECO:0000256" key="8">
    <source>
        <dbReference type="ARBA" id="ARBA00022989"/>
    </source>
</evidence>
<comment type="subcellular location">
    <subcellularLocation>
        <location evidence="1">Cell membrane</location>
        <topology evidence="1">Multi-pass membrane protein</topology>
    </subcellularLocation>
</comment>
<evidence type="ECO:0000256" key="1">
    <source>
        <dbReference type="ARBA" id="ARBA00004651"/>
    </source>
</evidence>
<feature type="transmembrane region" description="Helical" evidence="12">
    <location>
        <begin position="1407"/>
        <end position="1423"/>
    </location>
</feature>
<feature type="domain" description="TRPM SLOG" evidence="13">
    <location>
        <begin position="95"/>
        <end position="360"/>
    </location>
</feature>
<dbReference type="SUPFAM" id="SSF55811">
    <property type="entry name" value="Nudix"/>
    <property type="match status" value="1"/>
</dbReference>
<feature type="transmembrane region" description="Helical" evidence="12">
    <location>
        <begin position="981"/>
        <end position="1003"/>
    </location>
</feature>
<keyword evidence="3" id="KW-1003">Cell membrane</keyword>
<dbReference type="GeneID" id="106467158"/>
<evidence type="ECO:0000259" key="13">
    <source>
        <dbReference type="Pfam" id="PF18139"/>
    </source>
</evidence>
<organism evidence="15 16">
    <name type="scientific">Limulus polyphemus</name>
    <name type="common">Atlantic horseshoe crab</name>
    <dbReference type="NCBI Taxonomy" id="6850"/>
    <lineage>
        <taxon>Eukaryota</taxon>
        <taxon>Metazoa</taxon>
        <taxon>Ecdysozoa</taxon>
        <taxon>Arthropoda</taxon>
        <taxon>Chelicerata</taxon>
        <taxon>Merostomata</taxon>
        <taxon>Xiphosura</taxon>
        <taxon>Limulidae</taxon>
        <taxon>Limulus</taxon>
    </lineage>
</organism>
<evidence type="ECO:0000313" key="16">
    <source>
        <dbReference type="RefSeq" id="XP_022250999.1"/>
    </source>
</evidence>
<accession>A0ABM1T543</accession>
<keyword evidence="15" id="KW-1185">Reference proteome</keyword>
<dbReference type="PANTHER" id="PTHR13800">
    <property type="entry name" value="TRANSIENT RECEPTOR POTENTIAL CATION CHANNEL, SUBFAMILY M, MEMBER 6"/>
    <property type="match status" value="1"/>
</dbReference>
<evidence type="ECO:0000256" key="3">
    <source>
        <dbReference type="ARBA" id="ARBA00022475"/>
    </source>
</evidence>
<keyword evidence="5" id="KW-0107">Calcium channel</keyword>
<dbReference type="InterPro" id="IPR015797">
    <property type="entry name" value="NUDIX_hydrolase-like_dom_sf"/>
</dbReference>